<organism evidence="1 2">
    <name type="scientific">Aeromonas allosaccharophila</name>
    <dbReference type="NCBI Taxonomy" id="656"/>
    <lineage>
        <taxon>Bacteria</taxon>
        <taxon>Pseudomonadati</taxon>
        <taxon>Pseudomonadota</taxon>
        <taxon>Gammaproteobacteria</taxon>
        <taxon>Aeromonadales</taxon>
        <taxon>Aeromonadaceae</taxon>
        <taxon>Aeromonas</taxon>
    </lineage>
</organism>
<dbReference type="GeneID" id="60785711"/>
<dbReference type="Proteomes" id="UP000595101">
    <property type="component" value="Chromosome"/>
</dbReference>
<evidence type="ECO:0000313" key="2">
    <source>
        <dbReference type="Proteomes" id="UP000595101"/>
    </source>
</evidence>
<evidence type="ECO:0000313" key="1">
    <source>
        <dbReference type="EMBL" id="QPR56484.1"/>
    </source>
</evidence>
<protein>
    <submittedName>
        <fullName evidence="1">Uncharacterized protein</fullName>
    </submittedName>
</protein>
<reference evidence="1 2" key="1">
    <citation type="submission" date="2020-12" db="EMBL/GenBank/DDBJ databases">
        <title>FDA dAtabase for Regulatory Grade micrObial Sequences (FDA-ARGOS): Supporting development and validation of Infectious Disease Dx tests.</title>
        <authorList>
            <person name="Sproer C."/>
            <person name="Gronow S."/>
            <person name="Severitt S."/>
            <person name="Schroder I."/>
            <person name="Tallon L."/>
            <person name="Sadzewicz L."/>
            <person name="Zhao X."/>
            <person name="Boylan J."/>
            <person name="Ott S."/>
            <person name="Bowen H."/>
            <person name="Vavikolanu K."/>
            <person name="Mehta A."/>
            <person name="Aluvathingal J."/>
            <person name="Nadendla S."/>
            <person name="Lowell S."/>
            <person name="Myers T."/>
            <person name="Yan Y."/>
            <person name="Sichtig H."/>
        </authorList>
    </citation>
    <scope>NUCLEOTIDE SEQUENCE [LARGE SCALE GENOMIC DNA]</scope>
    <source>
        <strain evidence="1 2">FDAARGOS_933</strain>
    </source>
</reference>
<dbReference type="EMBL" id="CP065745">
    <property type="protein sequence ID" value="QPR56484.1"/>
    <property type="molecule type" value="Genomic_DNA"/>
</dbReference>
<accession>A0A0T6UYY7</accession>
<name>A0A0T6UYY7_9GAMM</name>
<dbReference type="RefSeq" id="WP_058052112.1">
    <property type="nucleotide sequence ID" value="NZ_CP065745.1"/>
</dbReference>
<dbReference type="AlphaFoldDB" id="A0A0T6UYY7"/>
<gene>
    <name evidence="1" type="ORF">I6G90_08855</name>
</gene>
<dbReference type="KEGG" id="aall:I6G90_08855"/>
<sequence length="97" mass="10760">MARYQFFTVPASNRQQYTFIDMASPTFLSEKAALLTQGFEVEEDFIDATSPREAVEKYQSNFLYVADEIGKSDSSYAAAVAMLELGKGLLGNKTRGD</sequence>
<proteinExistence type="predicted"/>